<keyword evidence="4" id="KW-0677">Repeat</keyword>
<keyword evidence="2" id="KW-0813">Transport</keyword>
<evidence type="ECO:0008006" key="16">
    <source>
        <dbReference type="Google" id="ProtNLM"/>
    </source>
</evidence>
<feature type="transmembrane region" description="Helical" evidence="11">
    <location>
        <begin position="1355"/>
        <end position="1378"/>
    </location>
</feature>
<keyword evidence="3 11" id="KW-0812">Transmembrane</keyword>
<dbReference type="FunFam" id="3.40.50.300:FF:000997">
    <property type="entry name" value="Multidrug resistance-associated protein 1"/>
    <property type="match status" value="1"/>
</dbReference>
<comment type="subcellular location">
    <subcellularLocation>
        <location evidence="1">Membrane</location>
        <topology evidence="1">Multi-pass membrane protein</topology>
    </subcellularLocation>
</comment>
<dbReference type="InterPro" id="IPR017871">
    <property type="entry name" value="ABC_transporter-like_CS"/>
</dbReference>
<protein>
    <recommendedName>
        <fullName evidence="16">ATP-binding cassette sub-family C member</fullName>
    </recommendedName>
</protein>
<dbReference type="PANTHER" id="PTHR24223">
    <property type="entry name" value="ATP-BINDING CASSETTE SUB-FAMILY C"/>
    <property type="match status" value="1"/>
</dbReference>
<sequence length="1867" mass="209582">MKEYNWTYWLGTYFCEQQSDGFDNHDQQQPDEFQCLLDLSTVARDLIVVFVWTLILIYTCGAVKNVQRTCSYLQNRSLVVSRYSLHDIRWLLAFALFLTHLADLGDVLLIWKNNPLQIANVSLILPVCNALAVIFSCIYFDRIEVWQRGVYLLWTCPHWIAEAILNLVRWHHFRINYIKETDAFGSVPVQIVTTWIKIFVAVFLLIVDVSTAFQYNGKRSKTEPDNSSEPKKKEIYPPIKDMTSTRSLDSVFVSTIQHQFQAQSGKSPKCCYLHGQSNLLSKATFFWLNPLLMAGFWTPLEQKHLGPLPDDYKAAQLNQQIRHLLDTKTPNLWGCYWTFSWQAILLGGWLKFFGDLVGYVAPLGIQVMVNYVGTNSTSSSNFTNMNYATGAYYYYPKVSEFLSNGYIMAFIVFLSSFLQGTLSQASSHVLCVEGIRLKTALQSFMYEKSLRLSSLSGVTVDSDKTDDEEHPKIEDGSLQLDAGTLSQLLTEDCDNTMVLLCLCHYLWAIPLKLAILLYLLHEKLGVGSVIAALLCLLLMVPAQFLLGRNISHQNKSSMREAGRRLAKIYEWVSNMKLFRLYAWERFGLSRIRAVRRKELQHLWSYSIQWAWATFLTQASTVALTLLTFVLHPFLSSSGTSPSAAQALSGLALINQFTVPLTIIPVIVPELIAACNSTFRLNEFFKKSDINVQRHHHPKPLIESNSIQQHPSSTTNESLSVRTLENIVEDEEQQQSSSESCAESEKSSTCLDQQEELAIMISHATFSWHPMDVDTNQSDFKLFDINLNIQRGRLTAIVGHVGSGKSSLLMALLGELEIKTGSLTWSSSTSTQIGYVAQRPWLMHASLRDNILFGNPLYAKRYSKVLEACALTQDVEMFQHKDTTLIGSKGHNVSGGQKARISLARAVYSPASTLLLDDPFAALDLPVAQHVFTEAIQRVLLRQGRNVIMATHHMEYALQADHVIVLDSGNILVQGSPEKVATVWPELLNQSNQSAQDSSSLSKGTAKDRWNMLRLVTKTGYVFKAGGNRKEDEITIQSTDSEHGQRWKRRSSRLNALSIHMSHDLPLLTDEMTIDELLPDAGMACDRPYGSKSLRTRHLSSLNGPLPEALPTAPSQPRSISFSLKGSSAAFSSFVNRRRTKSRDRFSQRSINQPVISHPLADCSWNPRGSSSSNSSRAGSSSNNHRPSLFRLYSTPVGKHSSEVDGIERRTSADSDHSLLTVRRSQPDPESAHQQQGVQRLLSNVSGFSEEINVDPEDSDQDDRGLLRDPAAVDEERQYGRIPRRLYWLYARACGLILTLSYFCGSIGWQCARLATDYWLVVYQIETHDSSSTDSLQYEDQQPSEISDQTEKSSSFFYLGIYVLLSVVSVIAALMTNILGQAAGNQGRKQLHDDLLTSLSRCHTHLFDVEPTGRLLNRFSSDMSMIDKKLATTVQRLVQFVLMCLSAIVINVVISPWSLLLALFIVIIFYLLQRFFRTSARELQRLESLSKGPVVSHLTETLSGLSTVRAFGQQRRFLQTMHEHMDTHSAAVLVLNSTNRWLGFALDSLGAAVVLVAMLLALFVHKNQPDYLTPGQVGLAISYTLMTPIYLQWVVRFWSELEMYFNAVERVLHYSHLQPESEPTSVSTDVNSQWPNKGDIEIVHLSVTYHRSLEPVLRDLSLTIAHGQKIGICGRTGSGKSTLVNAIFRLADTTSGHIKLNGIDIASLEPHFLRSRLTAVPQDTLIFAGTLRDNLDPENKKTDEELWIALEAVNLKDTFRNTGLEGELFKGGSCSLSVGQQQLFSLARAILRPSPVLILDEPSSALDTEAEQTLHYCLDNLFQDRTILLVAHRVSSLKKCDLICVMESGQLVLQGTPDQVLNELSISD</sequence>
<dbReference type="PROSITE" id="PS50893">
    <property type="entry name" value="ABC_TRANSPORTER_2"/>
    <property type="match status" value="2"/>
</dbReference>
<dbReference type="Gene3D" id="3.40.50.300">
    <property type="entry name" value="P-loop containing nucleotide triphosphate hydrolases"/>
    <property type="match status" value="2"/>
</dbReference>
<feature type="region of interest" description="Disordered" evidence="10">
    <location>
        <begin position="1097"/>
        <end position="1120"/>
    </location>
</feature>
<feature type="region of interest" description="Disordered" evidence="10">
    <location>
        <begin position="727"/>
        <end position="746"/>
    </location>
</feature>
<evidence type="ECO:0000256" key="1">
    <source>
        <dbReference type="ARBA" id="ARBA00004141"/>
    </source>
</evidence>
<feature type="region of interest" description="Disordered" evidence="10">
    <location>
        <begin position="1250"/>
        <end position="1269"/>
    </location>
</feature>
<feature type="transmembrane region" description="Helical" evidence="11">
    <location>
        <begin position="401"/>
        <end position="418"/>
    </location>
</feature>
<evidence type="ECO:0000256" key="4">
    <source>
        <dbReference type="ARBA" id="ARBA00022737"/>
    </source>
</evidence>
<dbReference type="OrthoDB" id="6347324at2759"/>
<name>A0A8J2S254_9CRUS</name>
<feature type="compositionally biased region" description="Basic and acidic residues" evidence="10">
    <location>
        <begin position="1199"/>
        <end position="1216"/>
    </location>
</feature>
<feature type="transmembrane region" description="Helical" evidence="11">
    <location>
        <begin position="117"/>
        <end position="139"/>
    </location>
</feature>
<dbReference type="SUPFAM" id="SSF52540">
    <property type="entry name" value="P-loop containing nucleoside triphosphate hydrolases"/>
    <property type="match status" value="2"/>
</dbReference>
<evidence type="ECO:0000256" key="11">
    <source>
        <dbReference type="SAM" id="Phobius"/>
    </source>
</evidence>
<feature type="transmembrane region" description="Helical" evidence="11">
    <location>
        <begin position="497"/>
        <end position="520"/>
    </location>
</feature>
<feature type="transmembrane region" description="Helical" evidence="11">
    <location>
        <begin position="1286"/>
        <end position="1308"/>
    </location>
</feature>
<keyword evidence="15" id="KW-1185">Reference proteome</keyword>
<keyword evidence="5" id="KW-0547">Nucleotide-binding</keyword>
<evidence type="ECO:0000256" key="10">
    <source>
        <dbReference type="SAM" id="MobiDB-lite"/>
    </source>
</evidence>
<feature type="transmembrane region" description="Helical" evidence="11">
    <location>
        <begin position="646"/>
        <end position="667"/>
    </location>
</feature>
<dbReference type="SMART" id="SM00382">
    <property type="entry name" value="AAA"/>
    <property type="match status" value="2"/>
</dbReference>
<accession>A0A8J2S254</accession>
<dbReference type="SUPFAM" id="SSF90123">
    <property type="entry name" value="ABC transporter transmembrane region"/>
    <property type="match status" value="2"/>
</dbReference>
<feature type="domain" description="ABC transporter" evidence="12">
    <location>
        <begin position="758"/>
        <end position="992"/>
    </location>
</feature>
<feature type="domain" description="ABC transmembrane type-1" evidence="13">
    <location>
        <begin position="345"/>
        <end position="672"/>
    </location>
</feature>
<feature type="compositionally biased region" description="Acidic residues" evidence="10">
    <location>
        <begin position="1251"/>
        <end position="1260"/>
    </location>
</feature>
<feature type="compositionally biased region" description="Low complexity" evidence="10">
    <location>
        <begin position="1163"/>
        <end position="1183"/>
    </location>
</feature>
<dbReference type="FunFam" id="1.20.1560.10:FF:000161">
    <property type="entry name" value="Uncharacterized protein, isoform C"/>
    <property type="match status" value="1"/>
</dbReference>
<feature type="transmembrane region" description="Helical" evidence="11">
    <location>
        <begin position="191"/>
        <end position="213"/>
    </location>
</feature>
<feature type="region of interest" description="Disordered" evidence="10">
    <location>
        <begin position="1157"/>
        <end position="1235"/>
    </location>
</feature>
<dbReference type="CDD" id="cd03250">
    <property type="entry name" value="ABCC_MRP_domain1"/>
    <property type="match status" value="1"/>
</dbReference>
<keyword evidence="8 11" id="KW-0472">Membrane</keyword>
<reference evidence="14" key="1">
    <citation type="submission" date="2021-11" db="EMBL/GenBank/DDBJ databases">
        <authorList>
            <person name="Schell T."/>
        </authorList>
    </citation>
    <scope>NUCLEOTIDE SEQUENCE</scope>
    <source>
        <strain evidence="14">M5</strain>
    </source>
</reference>
<keyword evidence="6" id="KW-0067">ATP-binding</keyword>
<evidence type="ECO:0000256" key="8">
    <source>
        <dbReference type="ARBA" id="ARBA00023136"/>
    </source>
</evidence>
<dbReference type="InterPro" id="IPR036640">
    <property type="entry name" value="ABC1_TM_sf"/>
</dbReference>
<dbReference type="InterPro" id="IPR050173">
    <property type="entry name" value="ABC_transporter_C-like"/>
</dbReference>
<dbReference type="CDD" id="cd18591">
    <property type="entry name" value="ABC_6TM_SUR1_D1_like"/>
    <property type="match status" value="1"/>
</dbReference>
<organism evidence="14 15">
    <name type="scientific">Daphnia galeata</name>
    <dbReference type="NCBI Taxonomy" id="27404"/>
    <lineage>
        <taxon>Eukaryota</taxon>
        <taxon>Metazoa</taxon>
        <taxon>Ecdysozoa</taxon>
        <taxon>Arthropoda</taxon>
        <taxon>Crustacea</taxon>
        <taxon>Branchiopoda</taxon>
        <taxon>Diplostraca</taxon>
        <taxon>Cladocera</taxon>
        <taxon>Anomopoda</taxon>
        <taxon>Daphniidae</taxon>
        <taxon>Daphnia</taxon>
    </lineage>
</organism>
<dbReference type="CDD" id="cd03244">
    <property type="entry name" value="ABCC_MRP_domain2"/>
    <property type="match status" value="1"/>
</dbReference>
<dbReference type="Gene3D" id="1.20.1560.10">
    <property type="entry name" value="ABC transporter type 1, transmembrane domain"/>
    <property type="match status" value="2"/>
</dbReference>
<dbReference type="InterPro" id="IPR011527">
    <property type="entry name" value="ABC1_TM_dom"/>
</dbReference>
<evidence type="ECO:0000256" key="9">
    <source>
        <dbReference type="ARBA" id="ARBA00023180"/>
    </source>
</evidence>
<dbReference type="FunFam" id="1.20.1560.10:FF:000082">
    <property type="entry name" value="ABC transporter, multidrug resistance associated protein"/>
    <property type="match status" value="1"/>
</dbReference>
<feature type="transmembrane region" description="Helical" evidence="11">
    <location>
        <begin position="88"/>
        <end position="111"/>
    </location>
</feature>
<keyword evidence="9" id="KW-0325">Glycoprotein</keyword>
<feature type="domain" description="ABC transporter" evidence="12">
    <location>
        <begin position="1639"/>
        <end position="1865"/>
    </location>
</feature>
<feature type="transmembrane region" description="Helical" evidence="11">
    <location>
        <begin position="1575"/>
        <end position="1594"/>
    </location>
</feature>
<dbReference type="InterPro" id="IPR003439">
    <property type="entry name" value="ABC_transporter-like_ATP-bd"/>
</dbReference>
<evidence type="ECO:0000256" key="2">
    <source>
        <dbReference type="ARBA" id="ARBA00022448"/>
    </source>
</evidence>
<dbReference type="PROSITE" id="PS00211">
    <property type="entry name" value="ABC_TRANSPORTER_1"/>
    <property type="match status" value="2"/>
</dbReference>
<dbReference type="GO" id="GO:0016887">
    <property type="term" value="F:ATP hydrolysis activity"/>
    <property type="evidence" value="ECO:0007669"/>
    <property type="project" value="InterPro"/>
</dbReference>
<feature type="transmembrane region" description="Helical" evidence="11">
    <location>
        <begin position="526"/>
        <end position="546"/>
    </location>
</feature>
<feature type="transmembrane region" description="Helical" evidence="11">
    <location>
        <begin position="46"/>
        <end position="67"/>
    </location>
</feature>
<evidence type="ECO:0000259" key="12">
    <source>
        <dbReference type="PROSITE" id="PS50893"/>
    </source>
</evidence>
<evidence type="ECO:0000256" key="3">
    <source>
        <dbReference type="ARBA" id="ARBA00022692"/>
    </source>
</evidence>
<evidence type="ECO:0000256" key="5">
    <source>
        <dbReference type="ARBA" id="ARBA00022741"/>
    </source>
</evidence>
<evidence type="ECO:0000313" key="15">
    <source>
        <dbReference type="Proteomes" id="UP000789390"/>
    </source>
</evidence>
<feature type="transmembrane region" description="Helical" evidence="11">
    <location>
        <begin position="1540"/>
        <end position="1563"/>
    </location>
</feature>
<dbReference type="GO" id="GO:0016020">
    <property type="term" value="C:membrane"/>
    <property type="evidence" value="ECO:0007669"/>
    <property type="project" value="UniProtKB-SubCell"/>
</dbReference>
<feature type="transmembrane region" description="Helical" evidence="11">
    <location>
        <begin position="151"/>
        <end position="171"/>
    </location>
</feature>
<proteinExistence type="predicted"/>
<dbReference type="EMBL" id="CAKKLH010000339">
    <property type="protein sequence ID" value="CAH0113441.1"/>
    <property type="molecule type" value="Genomic_DNA"/>
</dbReference>
<dbReference type="CDD" id="cd18602">
    <property type="entry name" value="ABC_6TM_SUR1_D2_like"/>
    <property type="match status" value="1"/>
</dbReference>
<dbReference type="PROSITE" id="PS50929">
    <property type="entry name" value="ABC_TM1F"/>
    <property type="match status" value="2"/>
</dbReference>
<gene>
    <name evidence="14" type="ORF">DGAL_LOCUS17337</name>
</gene>
<dbReference type="GO" id="GO:0140359">
    <property type="term" value="F:ABC-type transporter activity"/>
    <property type="evidence" value="ECO:0007669"/>
    <property type="project" value="InterPro"/>
</dbReference>
<evidence type="ECO:0000256" key="7">
    <source>
        <dbReference type="ARBA" id="ARBA00022989"/>
    </source>
</evidence>
<evidence type="ECO:0000313" key="14">
    <source>
        <dbReference type="EMBL" id="CAH0113441.1"/>
    </source>
</evidence>
<dbReference type="InterPro" id="IPR003593">
    <property type="entry name" value="AAA+_ATPase"/>
</dbReference>
<dbReference type="GO" id="GO:0005524">
    <property type="term" value="F:ATP binding"/>
    <property type="evidence" value="ECO:0007669"/>
    <property type="project" value="UniProtKB-KW"/>
</dbReference>
<feature type="transmembrane region" description="Helical" evidence="11">
    <location>
        <begin position="609"/>
        <end position="634"/>
    </location>
</feature>
<keyword evidence="7 11" id="KW-1133">Transmembrane helix</keyword>
<dbReference type="InterPro" id="IPR027417">
    <property type="entry name" value="P-loop_NTPase"/>
</dbReference>
<dbReference type="PANTHER" id="PTHR24223:SF461">
    <property type="entry name" value="ATP-BINDING CASSETTE SUB-FAMILY C MEMBER SUR"/>
    <property type="match status" value="1"/>
</dbReference>
<dbReference type="Proteomes" id="UP000789390">
    <property type="component" value="Unassembled WGS sequence"/>
</dbReference>
<feature type="domain" description="ABC transmembrane type-1" evidence="13">
    <location>
        <begin position="1357"/>
        <end position="1602"/>
    </location>
</feature>
<dbReference type="FunFam" id="3.40.50.300:FF:001172">
    <property type="entry name" value="Cystic fibrosis transmembrane conductance regulator"/>
    <property type="match status" value="1"/>
</dbReference>
<dbReference type="Pfam" id="PF00664">
    <property type="entry name" value="ABC_membrane"/>
    <property type="match status" value="2"/>
</dbReference>
<evidence type="ECO:0000256" key="6">
    <source>
        <dbReference type="ARBA" id="ARBA00022840"/>
    </source>
</evidence>
<comment type="caution">
    <text evidence="14">The sequence shown here is derived from an EMBL/GenBank/DDBJ whole genome shotgun (WGS) entry which is preliminary data.</text>
</comment>
<evidence type="ECO:0000259" key="13">
    <source>
        <dbReference type="PROSITE" id="PS50929"/>
    </source>
</evidence>
<dbReference type="Pfam" id="PF00005">
    <property type="entry name" value="ABC_tran"/>
    <property type="match status" value="2"/>
</dbReference>